<dbReference type="Gene3D" id="1.10.10.60">
    <property type="entry name" value="Homeodomain-like"/>
    <property type="match status" value="2"/>
</dbReference>
<dbReference type="InParanoid" id="A0A1U7Z4U4"/>
<feature type="domain" description="Myb-like" evidence="6">
    <location>
        <begin position="116"/>
        <end position="168"/>
    </location>
</feature>
<dbReference type="GO" id="GO:0005634">
    <property type="term" value="C:nucleus"/>
    <property type="evidence" value="ECO:0007669"/>
    <property type="project" value="UniProtKB-SubCell"/>
</dbReference>
<dbReference type="CDD" id="cd00167">
    <property type="entry name" value="SANT"/>
    <property type="match status" value="2"/>
</dbReference>
<evidence type="ECO:0000256" key="2">
    <source>
        <dbReference type="ARBA" id="ARBA00023015"/>
    </source>
</evidence>
<gene>
    <name evidence="10" type="primary">LOC104589256</name>
</gene>
<keyword evidence="9" id="KW-1185">Reference proteome</keyword>
<dbReference type="Proteomes" id="UP000189703">
    <property type="component" value="Unplaced"/>
</dbReference>
<evidence type="ECO:0000259" key="7">
    <source>
        <dbReference type="PROSITE" id="PS51293"/>
    </source>
</evidence>
<dbReference type="SMART" id="SM00717">
    <property type="entry name" value="SANT"/>
    <property type="match status" value="2"/>
</dbReference>
<sequence length="236" mass="26515">MFQENLWMMGGNFSPSPSPFPSPWTRVQDKLFERALVTFPEGTLDRWQKIAGQVPGKTALEVRDHYEALVHDVQEIDSGRVEVPDYADNSFTPSWASECQASQISFGSKPPRQTETERKKGVPWTEEEHRLFLIGLQKYGKGDWRSISRNAVVSRTPTQVASHAQKYYLRLNSVKKEKKRSSIHDITTVDTNPVNVGPNPPSSGPTQMVETIDPTNPYPVSSTAPIQGYQGFGFSM</sequence>
<dbReference type="FunFam" id="1.10.10.60:FF:000154">
    <property type="entry name" value="Transcription factor SRM1"/>
    <property type="match status" value="1"/>
</dbReference>
<dbReference type="eggNOG" id="KOG0724">
    <property type="taxonomic scope" value="Eukaryota"/>
</dbReference>
<dbReference type="Pfam" id="PF23082">
    <property type="entry name" value="Myb_DNA-binding_2"/>
    <property type="match status" value="1"/>
</dbReference>
<evidence type="ECO:0000313" key="9">
    <source>
        <dbReference type="Proteomes" id="UP000189703"/>
    </source>
</evidence>
<dbReference type="OrthoDB" id="118550at2759"/>
<dbReference type="InterPro" id="IPR001005">
    <property type="entry name" value="SANT/Myb"/>
</dbReference>
<keyword evidence="4" id="KW-0804">Transcription</keyword>
<evidence type="ECO:0000256" key="4">
    <source>
        <dbReference type="ARBA" id="ARBA00023163"/>
    </source>
</evidence>
<dbReference type="RefSeq" id="XP_010245815.1">
    <property type="nucleotide sequence ID" value="XM_010247513.2"/>
</dbReference>
<evidence type="ECO:0000256" key="3">
    <source>
        <dbReference type="ARBA" id="ARBA00023125"/>
    </source>
</evidence>
<dbReference type="InterPro" id="IPR017930">
    <property type="entry name" value="Myb_dom"/>
</dbReference>
<dbReference type="OMA" id="DYMDDSA"/>
<dbReference type="GO" id="GO:0003677">
    <property type="term" value="F:DNA binding"/>
    <property type="evidence" value="ECO:0007669"/>
    <property type="project" value="UniProtKB-KW"/>
</dbReference>
<dbReference type="NCBIfam" id="TIGR01557">
    <property type="entry name" value="myb_SHAQKYF"/>
    <property type="match status" value="1"/>
</dbReference>
<proteinExistence type="predicted"/>
<evidence type="ECO:0000259" key="6">
    <source>
        <dbReference type="PROSITE" id="PS50090"/>
    </source>
</evidence>
<keyword evidence="5" id="KW-0539">Nucleus</keyword>
<dbReference type="STRING" id="4432.A0A1U7Z4U4"/>
<dbReference type="KEGG" id="nnu:104589256"/>
<dbReference type="PROSITE" id="PS50090">
    <property type="entry name" value="MYB_LIKE"/>
    <property type="match status" value="2"/>
</dbReference>
<dbReference type="PANTHER" id="PTHR44042:SF67">
    <property type="entry name" value="MYB-LIKE PROTEIN I"/>
    <property type="match status" value="1"/>
</dbReference>
<feature type="domain" description="SANT" evidence="7">
    <location>
        <begin position="124"/>
        <end position="172"/>
    </location>
</feature>
<dbReference type="InterPro" id="IPR017884">
    <property type="entry name" value="SANT_dom"/>
</dbReference>
<evidence type="ECO:0000256" key="1">
    <source>
        <dbReference type="ARBA" id="ARBA00004123"/>
    </source>
</evidence>
<dbReference type="GeneID" id="104589256"/>
<protein>
    <submittedName>
        <fullName evidence="10">Transcription factor DIVARICATA-like isoform X1</fullName>
    </submittedName>
</protein>
<feature type="domain" description="HTH myb-type" evidence="8">
    <location>
        <begin position="116"/>
        <end position="172"/>
    </location>
</feature>
<dbReference type="PANTHER" id="PTHR44042">
    <property type="entry name" value="DUPLICATED HOMEODOMAIN-LIKE SUPERFAMILY PROTEIN-RELATED"/>
    <property type="match status" value="1"/>
</dbReference>
<dbReference type="SUPFAM" id="SSF46689">
    <property type="entry name" value="Homeodomain-like"/>
    <property type="match status" value="2"/>
</dbReference>
<keyword evidence="2" id="KW-0805">Transcription regulation</keyword>
<reference evidence="10" key="1">
    <citation type="submission" date="2025-08" db="UniProtKB">
        <authorList>
            <consortium name="RefSeq"/>
        </authorList>
    </citation>
    <scope>IDENTIFICATION</scope>
</reference>
<dbReference type="InterPro" id="IPR006447">
    <property type="entry name" value="Myb_dom_plants"/>
</dbReference>
<name>A0A1U7Z4U4_NELNU</name>
<dbReference type="InterPro" id="IPR009057">
    <property type="entry name" value="Homeodomain-like_sf"/>
</dbReference>
<evidence type="ECO:0000313" key="10">
    <source>
        <dbReference type="RefSeq" id="XP_010245815.1"/>
    </source>
</evidence>
<organism evidence="9 10">
    <name type="scientific">Nelumbo nucifera</name>
    <name type="common">Sacred lotus</name>
    <dbReference type="NCBI Taxonomy" id="4432"/>
    <lineage>
        <taxon>Eukaryota</taxon>
        <taxon>Viridiplantae</taxon>
        <taxon>Streptophyta</taxon>
        <taxon>Embryophyta</taxon>
        <taxon>Tracheophyta</taxon>
        <taxon>Spermatophyta</taxon>
        <taxon>Magnoliopsida</taxon>
        <taxon>Proteales</taxon>
        <taxon>Nelumbonaceae</taxon>
        <taxon>Nelumbo</taxon>
    </lineage>
</organism>
<comment type="subcellular location">
    <subcellularLocation>
        <location evidence="1">Nucleus</location>
    </subcellularLocation>
</comment>
<dbReference type="Pfam" id="PF00249">
    <property type="entry name" value="Myb_DNA-binding"/>
    <property type="match status" value="1"/>
</dbReference>
<dbReference type="AlphaFoldDB" id="A0A1U7Z4U4"/>
<feature type="domain" description="Myb-like" evidence="6">
    <location>
        <begin position="16"/>
        <end position="70"/>
    </location>
</feature>
<keyword evidence="3" id="KW-0238">DNA-binding</keyword>
<dbReference type="PROSITE" id="PS51294">
    <property type="entry name" value="HTH_MYB"/>
    <property type="match status" value="1"/>
</dbReference>
<dbReference type="PROSITE" id="PS51293">
    <property type="entry name" value="SANT"/>
    <property type="match status" value="1"/>
</dbReference>
<dbReference type="FunFam" id="1.10.10.60:FF:000009">
    <property type="entry name" value="transcription factor MYB1R1"/>
    <property type="match status" value="1"/>
</dbReference>
<accession>A0A1U7Z4U4</accession>
<dbReference type="FunCoup" id="A0A1U7Z4U4">
    <property type="interactions" value="120"/>
</dbReference>
<evidence type="ECO:0000259" key="8">
    <source>
        <dbReference type="PROSITE" id="PS51294"/>
    </source>
</evidence>
<evidence type="ECO:0000256" key="5">
    <source>
        <dbReference type="ARBA" id="ARBA00023242"/>
    </source>
</evidence>